<gene>
    <name evidence="1" type="ORF">GCK32_009055</name>
</gene>
<keyword evidence="2" id="KW-1185">Reference proteome</keyword>
<dbReference type="AlphaFoldDB" id="A0AAN8F294"/>
<dbReference type="EMBL" id="WIXE01017176">
    <property type="protein sequence ID" value="KAK5971955.1"/>
    <property type="molecule type" value="Genomic_DNA"/>
</dbReference>
<reference evidence="1 2" key="1">
    <citation type="submission" date="2019-10" db="EMBL/GenBank/DDBJ databases">
        <title>Assembly and Annotation for the nematode Trichostrongylus colubriformis.</title>
        <authorList>
            <person name="Martin J."/>
        </authorList>
    </citation>
    <scope>NUCLEOTIDE SEQUENCE [LARGE SCALE GENOMIC DNA]</scope>
    <source>
        <strain evidence="1">G859</strain>
        <tissue evidence="1">Whole worm</tissue>
    </source>
</reference>
<evidence type="ECO:0000313" key="1">
    <source>
        <dbReference type="EMBL" id="KAK5971955.1"/>
    </source>
</evidence>
<accession>A0AAN8F294</accession>
<dbReference type="Proteomes" id="UP001331761">
    <property type="component" value="Unassembled WGS sequence"/>
</dbReference>
<name>A0AAN8F294_TRICO</name>
<evidence type="ECO:0000313" key="2">
    <source>
        <dbReference type="Proteomes" id="UP001331761"/>
    </source>
</evidence>
<proteinExistence type="predicted"/>
<organism evidence="1 2">
    <name type="scientific">Trichostrongylus colubriformis</name>
    <name type="common">Black scour worm</name>
    <dbReference type="NCBI Taxonomy" id="6319"/>
    <lineage>
        <taxon>Eukaryota</taxon>
        <taxon>Metazoa</taxon>
        <taxon>Ecdysozoa</taxon>
        <taxon>Nematoda</taxon>
        <taxon>Chromadorea</taxon>
        <taxon>Rhabditida</taxon>
        <taxon>Rhabditina</taxon>
        <taxon>Rhabditomorpha</taxon>
        <taxon>Strongyloidea</taxon>
        <taxon>Trichostrongylidae</taxon>
        <taxon>Trichostrongylus</taxon>
    </lineage>
</organism>
<protein>
    <submittedName>
        <fullName evidence="1">Uncharacterized protein</fullName>
    </submittedName>
</protein>
<comment type="caution">
    <text evidence="1">The sequence shown here is derived from an EMBL/GenBank/DDBJ whole genome shotgun (WGS) entry which is preliminary data.</text>
</comment>
<sequence>MTLNCLHQRHHVSYIMMLLVSCHPSPFIHWSIKNRHSMDNIHLFLQLLFISCSPNEL</sequence>